<dbReference type="Pfam" id="PF01253">
    <property type="entry name" value="SUI1"/>
    <property type="match status" value="1"/>
</dbReference>
<dbReference type="GO" id="GO:0003743">
    <property type="term" value="F:translation initiation factor activity"/>
    <property type="evidence" value="ECO:0007669"/>
    <property type="project" value="UniProtKB-KW"/>
</dbReference>
<dbReference type="InterPro" id="IPR050318">
    <property type="entry name" value="DENR/SUI1_TIF"/>
</dbReference>
<proteinExistence type="inferred from homology"/>
<evidence type="ECO:0000256" key="4">
    <source>
        <dbReference type="SAM" id="MobiDB-lite"/>
    </source>
</evidence>
<dbReference type="PIRSF" id="PIRSF037511">
    <property type="entry name" value="Transl_init_SUI1_pro"/>
    <property type="match status" value="1"/>
</dbReference>
<dbReference type="CDD" id="cd11567">
    <property type="entry name" value="YciH_like"/>
    <property type="match status" value="1"/>
</dbReference>
<protein>
    <submittedName>
        <fullName evidence="6">Translation initiation factor 1</fullName>
    </submittedName>
</protein>
<dbReference type="PANTHER" id="PTHR12789">
    <property type="entry name" value="DENSITY-REGULATED PROTEIN HOMOLOG"/>
    <property type="match status" value="1"/>
</dbReference>
<dbReference type="InterPro" id="IPR005872">
    <property type="entry name" value="SUI1_arc_bac"/>
</dbReference>
<accession>A0A7W5DXG5</accession>
<dbReference type="EMBL" id="JACHXU010000005">
    <property type="protein sequence ID" value="MBB3205984.1"/>
    <property type="molecule type" value="Genomic_DNA"/>
</dbReference>
<dbReference type="PANTHER" id="PTHR12789:SF0">
    <property type="entry name" value="DENSITY-REGULATED PROTEIN"/>
    <property type="match status" value="1"/>
</dbReference>
<feature type="domain" description="SUI1" evidence="5">
    <location>
        <begin position="54"/>
        <end position="122"/>
    </location>
</feature>
<comment type="similarity">
    <text evidence="1">Belongs to the SUI1 family.</text>
</comment>
<dbReference type="InterPro" id="IPR001950">
    <property type="entry name" value="SUI1"/>
</dbReference>
<evidence type="ECO:0000256" key="1">
    <source>
        <dbReference type="ARBA" id="ARBA00005422"/>
    </source>
</evidence>
<keyword evidence="7" id="KW-1185">Reference proteome</keyword>
<keyword evidence="3" id="KW-0648">Protein biosynthesis</keyword>
<dbReference type="GO" id="GO:0001731">
    <property type="term" value="P:formation of translation preinitiation complex"/>
    <property type="evidence" value="ECO:0007669"/>
    <property type="project" value="TreeGrafter"/>
</dbReference>
<feature type="compositionally biased region" description="Basic and acidic residues" evidence="4">
    <location>
        <begin position="37"/>
        <end position="61"/>
    </location>
</feature>
<dbReference type="GO" id="GO:0002188">
    <property type="term" value="P:translation reinitiation"/>
    <property type="evidence" value="ECO:0007669"/>
    <property type="project" value="TreeGrafter"/>
</dbReference>
<dbReference type="PROSITE" id="PS50296">
    <property type="entry name" value="SUI1"/>
    <property type="match status" value="1"/>
</dbReference>
<dbReference type="SUPFAM" id="SSF55159">
    <property type="entry name" value="eIF1-like"/>
    <property type="match status" value="1"/>
</dbReference>
<evidence type="ECO:0000259" key="5">
    <source>
        <dbReference type="PROSITE" id="PS50296"/>
    </source>
</evidence>
<comment type="caution">
    <text evidence="6">The sequence shown here is derived from an EMBL/GenBank/DDBJ whole genome shotgun (WGS) entry which is preliminary data.</text>
</comment>
<reference evidence="6 7" key="1">
    <citation type="submission" date="2020-08" db="EMBL/GenBank/DDBJ databases">
        <title>Genomic Encyclopedia of Type Strains, Phase III (KMG-III): the genomes of soil and plant-associated and newly described type strains.</title>
        <authorList>
            <person name="Whitman W."/>
        </authorList>
    </citation>
    <scope>NUCLEOTIDE SEQUENCE [LARGE SCALE GENOMIC DNA]</scope>
    <source>
        <strain evidence="6 7">CECT 8075</strain>
    </source>
</reference>
<keyword evidence="2" id="KW-0810">Translation regulation</keyword>
<gene>
    <name evidence="6" type="ORF">FHS27_001792</name>
</gene>
<evidence type="ECO:0000256" key="2">
    <source>
        <dbReference type="ARBA" id="ARBA00022845"/>
    </source>
</evidence>
<dbReference type="InterPro" id="IPR036877">
    <property type="entry name" value="SUI1_dom_sf"/>
</dbReference>
<dbReference type="Gene3D" id="3.30.780.10">
    <property type="entry name" value="SUI1-like domain"/>
    <property type="match status" value="1"/>
</dbReference>
<dbReference type="Proteomes" id="UP000536179">
    <property type="component" value="Unassembled WGS sequence"/>
</dbReference>
<feature type="region of interest" description="Disordered" evidence="4">
    <location>
        <begin position="37"/>
        <end position="64"/>
    </location>
</feature>
<dbReference type="RefSeq" id="WP_184304122.1">
    <property type="nucleotide sequence ID" value="NZ_JACHXU010000005.1"/>
</dbReference>
<organism evidence="6 7">
    <name type="scientific">Aporhodopirellula rubra</name>
    <dbReference type="NCBI Taxonomy" id="980271"/>
    <lineage>
        <taxon>Bacteria</taxon>
        <taxon>Pseudomonadati</taxon>
        <taxon>Planctomycetota</taxon>
        <taxon>Planctomycetia</taxon>
        <taxon>Pirellulales</taxon>
        <taxon>Pirellulaceae</taxon>
        <taxon>Aporhodopirellula</taxon>
    </lineage>
</organism>
<name>A0A7W5DXG5_9BACT</name>
<sequence>MTRLFAGTPFDIPPECDLCGLPETDCKCTPDDKAEAEAKRQREADRIPPEKQTARITTEKRKGGRTATVINGLTAKANDLSALLSQLQTACGTGGTVKAKEDLIELQGDHTTAARECLSKIGFRIR</sequence>
<keyword evidence="6" id="KW-0396">Initiation factor</keyword>
<evidence type="ECO:0000256" key="3">
    <source>
        <dbReference type="ARBA" id="ARBA00022917"/>
    </source>
</evidence>
<dbReference type="GO" id="GO:0003729">
    <property type="term" value="F:mRNA binding"/>
    <property type="evidence" value="ECO:0007669"/>
    <property type="project" value="TreeGrafter"/>
</dbReference>
<evidence type="ECO:0000313" key="7">
    <source>
        <dbReference type="Proteomes" id="UP000536179"/>
    </source>
</evidence>
<evidence type="ECO:0000313" key="6">
    <source>
        <dbReference type="EMBL" id="MBB3205984.1"/>
    </source>
</evidence>
<dbReference type="GO" id="GO:0006417">
    <property type="term" value="P:regulation of translation"/>
    <property type="evidence" value="ECO:0007669"/>
    <property type="project" value="UniProtKB-KW"/>
</dbReference>
<dbReference type="AlphaFoldDB" id="A0A7W5DXG5"/>